<dbReference type="PANTHER" id="PTHR21301">
    <property type="entry name" value="REVERSE TRANSCRIPTASE"/>
    <property type="match status" value="1"/>
</dbReference>
<protein>
    <submittedName>
        <fullName evidence="3">Uncharacterized protein LOC136086881</fullName>
    </submittedName>
</protein>
<proteinExistence type="predicted"/>
<dbReference type="Pfam" id="PF26215">
    <property type="entry name" value="HTH_animal"/>
    <property type="match status" value="1"/>
</dbReference>
<sequence length="376" mass="43432">MLIITGISILNDYLKDLKTRTKLTLSDIHQLIELSLSKCYFLYEDKIRVLPNSGPIGLSLTVVMAEAFLQNIEKRALNIAFVNSFQPITYERYVDDTHARFDSKEKQELFLKTLNEQNPSIQYTVELENGKKQLNFLDISITNTMNGFYEFQIHRKDAITNVQIKPNSNIKPSKVTGVFKEFLCRAKQICSQKHLLQEIDFLIDTFLENGNNKSNFIKIIKNYLDRVSKNTTSKQLNKQFVKLPWIPIIGPKLQSEFKKQNIRVIFNLPPNLNNILCNNKTKLPPNSNPGVYELKCSCGSIYIGETKKKISSRSAKHQRACKNQKWSSSGATEHSRTCRGTFDWLNPKTLAVIPEYRIRKVRESLEINSKKEFDTR</sequence>
<dbReference type="GeneID" id="136086881"/>
<reference evidence="3" key="1">
    <citation type="submission" date="2025-08" db="UniProtKB">
        <authorList>
            <consortium name="RefSeq"/>
        </authorList>
    </citation>
    <scope>IDENTIFICATION</scope>
</reference>
<evidence type="ECO:0000313" key="2">
    <source>
        <dbReference type="Proteomes" id="UP001652625"/>
    </source>
</evidence>
<name>A0ABM4CU70_HYDVU</name>
<evidence type="ECO:0000313" key="3">
    <source>
        <dbReference type="RefSeq" id="XP_065665449.1"/>
    </source>
</evidence>
<evidence type="ECO:0000259" key="1">
    <source>
        <dbReference type="Pfam" id="PF26215"/>
    </source>
</evidence>
<dbReference type="PANTHER" id="PTHR21301:SF10">
    <property type="entry name" value="REVERSE TRANSCRIPTASE DOMAIN-CONTAINING PROTEIN"/>
    <property type="match status" value="1"/>
</dbReference>
<accession>A0ABM4CU70</accession>
<dbReference type="RefSeq" id="XP_065665449.1">
    <property type="nucleotide sequence ID" value="XM_065809377.1"/>
</dbReference>
<gene>
    <name evidence="3" type="primary">LOC136086881</name>
</gene>
<organism evidence="2 3">
    <name type="scientific">Hydra vulgaris</name>
    <name type="common">Hydra</name>
    <name type="synonym">Hydra attenuata</name>
    <dbReference type="NCBI Taxonomy" id="6087"/>
    <lineage>
        <taxon>Eukaryota</taxon>
        <taxon>Metazoa</taxon>
        <taxon>Cnidaria</taxon>
        <taxon>Hydrozoa</taxon>
        <taxon>Hydroidolina</taxon>
        <taxon>Anthoathecata</taxon>
        <taxon>Aplanulata</taxon>
        <taxon>Hydridae</taxon>
        <taxon>Hydra</taxon>
    </lineage>
</organism>
<dbReference type="Proteomes" id="UP001652625">
    <property type="component" value="Chromosome 11"/>
</dbReference>
<dbReference type="InterPro" id="IPR058912">
    <property type="entry name" value="HTH_animal"/>
</dbReference>
<keyword evidence="2" id="KW-1185">Reference proteome</keyword>
<feature type="domain" description="Helix-turn-helix" evidence="1">
    <location>
        <begin position="166"/>
        <end position="219"/>
    </location>
</feature>